<feature type="binding site" evidence="8">
    <location>
        <position position="296"/>
    </location>
    <ligand>
        <name>shikimate</name>
        <dbReference type="ChEBI" id="CHEBI:36208"/>
    </ligand>
</feature>
<organism evidence="12 13">
    <name type="scientific">Candidatus Gallitreponema excrementavium</name>
    <dbReference type="NCBI Taxonomy" id="2840840"/>
    <lineage>
        <taxon>Bacteria</taxon>
        <taxon>Pseudomonadati</taxon>
        <taxon>Spirochaetota</taxon>
        <taxon>Spirochaetia</taxon>
        <taxon>Spirochaetales</taxon>
        <taxon>Candidatus Gallitreponema</taxon>
    </lineage>
</organism>
<comment type="catalytic activity">
    <reaction evidence="7 8">
        <text>shikimate + NADP(+) = 3-dehydroshikimate + NADPH + H(+)</text>
        <dbReference type="Rhea" id="RHEA:17737"/>
        <dbReference type="ChEBI" id="CHEBI:15378"/>
        <dbReference type="ChEBI" id="CHEBI:16630"/>
        <dbReference type="ChEBI" id="CHEBI:36208"/>
        <dbReference type="ChEBI" id="CHEBI:57783"/>
        <dbReference type="ChEBI" id="CHEBI:58349"/>
        <dbReference type="EC" id="1.1.1.25"/>
    </reaction>
</comment>
<feature type="binding site" evidence="8">
    <location>
        <position position="481"/>
    </location>
    <ligand>
        <name>shikimate</name>
        <dbReference type="ChEBI" id="CHEBI:36208"/>
    </ligand>
</feature>
<dbReference type="GO" id="GO:0004764">
    <property type="term" value="F:shikimate 3-dehydrogenase (NADP+) activity"/>
    <property type="evidence" value="ECO:0007669"/>
    <property type="project" value="UniProtKB-UniRule"/>
</dbReference>
<evidence type="ECO:0000256" key="7">
    <source>
        <dbReference type="ARBA" id="ARBA00049442"/>
    </source>
</evidence>
<dbReference type="GO" id="GO:0009423">
    <property type="term" value="P:chorismate biosynthetic process"/>
    <property type="evidence" value="ECO:0007669"/>
    <property type="project" value="UniProtKB-UniRule"/>
</dbReference>
<dbReference type="GO" id="GO:0009073">
    <property type="term" value="P:aromatic amino acid family biosynthetic process"/>
    <property type="evidence" value="ECO:0007669"/>
    <property type="project" value="UniProtKB-KW"/>
</dbReference>
<dbReference type="SUPFAM" id="SSF51569">
    <property type="entry name" value="Aldolase"/>
    <property type="match status" value="1"/>
</dbReference>
<dbReference type="Gene3D" id="3.40.50.720">
    <property type="entry name" value="NAD(P)-binding Rossmann-like Domain"/>
    <property type="match status" value="1"/>
</dbReference>
<comment type="similarity">
    <text evidence="8">Belongs to the shikimate dehydrogenase family.</text>
</comment>
<evidence type="ECO:0000256" key="6">
    <source>
        <dbReference type="ARBA" id="ARBA00023141"/>
    </source>
</evidence>
<dbReference type="Proteomes" id="UP000823638">
    <property type="component" value="Unassembled WGS sequence"/>
</dbReference>
<dbReference type="AlphaFoldDB" id="A0A9D9HNT9"/>
<evidence type="ECO:0000259" key="11">
    <source>
        <dbReference type="Pfam" id="PF18317"/>
    </source>
</evidence>
<evidence type="ECO:0000256" key="5">
    <source>
        <dbReference type="ARBA" id="ARBA00023002"/>
    </source>
</evidence>
<dbReference type="InterPro" id="IPR013708">
    <property type="entry name" value="Shikimate_DH-bd_N"/>
</dbReference>
<dbReference type="GO" id="GO:0050661">
    <property type="term" value="F:NADP binding"/>
    <property type="evidence" value="ECO:0007669"/>
    <property type="project" value="InterPro"/>
</dbReference>
<comment type="pathway">
    <text evidence="1 8">Metabolic intermediate biosynthesis; chorismate biosynthesis; chorismate from D-erythrose 4-phosphate and phosphoenolpyruvate: step 4/7.</text>
</comment>
<evidence type="ECO:0000256" key="3">
    <source>
        <dbReference type="ARBA" id="ARBA00022605"/>
    </source>
</evidence>
<evidence type="ECO:0000256" key="8">
    <source>
        <dbReference type="HAMAP-Rule" id="MF_00222"/>
    </source>
</evidence>
<comment type="caution">
    <text evidence="8">Lacks conserved residue(s) required for the propagation of feature annotation.</text>
</comment>
<dbReference type="EMBL" id="JADIMM010000065">
    <property type="protein sequence ID" value="MBO8457469.1"/>
    <property type="molecule type" value="Genomic_DNA"/>
</dbReference>
<dbReference type="Pfam" id="PF01487">
    <property type="entry name" value="DHquinase_I"/>
    <property type="match status" value="1"/>
</dbReference>
<dbReference type="InterPro" id="IPR001381">
    <property type="entry name" value="DHquinase_I"/>
</dbReference>
<dbReference type="CDD" id="cd00502">
    <property type="entry name" value="DHQase_I"/>
    <property type="match status" value="1"/>
</dbReference>
<feature type="active site" description="Proton acceptor" evidence="8">
    <location>
        <position position="300"/>
    </location>
</feature>
<dbReference type="Pfam" id="PF08501">
    <property type="entry name" value="Shikimate_dh_N"/>
    <property type="match status" value="1"/>
</dbReference>
<comment type="function">
    <text evidence="8">Involved in the biosynthesis of the chorismate, which leads to the biosynthesis of aromatic amino acids. Catalyzes the reversible NADPH linked reduction of 3-dehydroshikimate (DHSA) to yield shikimate (SA).</text>
</comment>
<comment type="subunit">
    <text evidence="8">Homodimer.</text>
</comment>
<dbReference type="GO" id="GO:0019632">
    <property type="term" value="P:shikimate metabolic process"/>
    <property type="evidence" value="ECO:0007669"/>
    <property type="project" value="InterPro"/>
</dbReference>
<comment type="caution">
    <text evidence="12">The sequence shown here is derived from an EMBL/GenBank/DDBJ whole genome shotgun (WGS) entry which is preliminary data.</text>
</comment>
<feature type="binding site" evidence="8">
    <location>
        <position position="321"/>
    </location>
    <ligand>
        <name>shikimate</name>
        <dbReference type="ChEBI" id="CHEBI:36208"/>
    </ligand>
</feature>
<dbReference type="Pfam" id="PF01488">
    <property type="entry name" value="Shikimate_DH"/>
    <property type="match status" value="1"/>
</dbReference>
<accession>A0A9D9HNT9</accession>
<feature type="domain" description="SDH C-terminal" evidence="11">
    <location>
        <begin position="474"/>
        <end position="496"/>
    </location>
</feature>
<sequence length="508" mass="56117">MVKSKICLCLTGKTLDEDIRYVNKYRDFIDLVELRADCLTEDQQLKIREFPQMIDVPAILTVRRKSDGGNFSAGEGSRAIIMAKGLAYANLDKTKNFAYIDLEDDFNVPSIEEAARAFGIRIIRSFHNITGPVQHIEFKIQGMSRFNDEIYKIAFKPNSLSDVTRLFKEAEKLEKKDVILIAMGSFGFATRVLSGKLNSFITFTSPSHESGALQAAPGQIDPETLCKLYNFRNINEDTKIFAVTGFPLAATKSPLIHNKGYQLAGINCVYLPVPAARPEEILDFSSALGILGLSVTVPHKETIMPFLDDISPSAIKIGSCNTIFRKNGKLYGTNTDADGFSKALLDFLGRKNLKGMKISIIGAGGAAKAVAYGVHALRGKACIFNRSLEKAKKLASAYGFKFASLDISSSSLLSKYSDLIIQTTPIGMLPEPDKDPIPFYSFKGHEILYDIIYEPSETKVMKRARDAGCRVSNGFSMLAHQGALQFELFTGMQYPIDNGLLEKITKEK</sequence>
<evidence type="ECO:0000259" key="10">
    <source>
        <dbReference type="Pfam" id="PF08501"/>
    </source>
</evidence>
<dbReference type="PANTHER" id="PTHR21089:SF1">
    <property type="entry name" value="BIFUNCTIONAL 3-DEHYDROQUINATE DEHYDRATASE_SHIKIMATE DEHYDROGENASE, CHLOROPLASTIC"/>
    <property type="match status" value="1"/>
</dbReference>
<dbReference type="Pfam" id="PF18317">
    <property type="entry name" value="SDH_C"/>
    <property type="match status" value="1"/>
</dbReference>
<evidence type="ECO:0000256" key="4">
    <source>
        <dbReference type="ARBA" id="ARBA00022857"/>
    </source>
</evidence>
<evidence type="ECO:0000313" key="12">
    <source>
        <dbReference type="EMBL" id="MBO8457469.1"/>
    </source>
</evidence>
<gene>
    <name evidence="8 12" type="primary">aroE</name>
    <name evidence="12" type="ORF">IAA81_04485</name>
</gene>
<dbReference type="GO" id="GO:0003855">
    <property type="term" value="F:3-dehydroquinate dehydratase activity"/>
    <property type="evidence" value="ECO:0007669"/>
    <property type="project" value="InterPro"/>
</dbReference>
<dbReference type="InterPro" id="IPR041121">
    <property type="entry name" value="SDH_C"/>
</dbReference>
<keyword evidence="3 8" id="KW-0028">Amino-acid biosynthesis</keyword>
<dbReference type="SUPFAM" id="SSF53223">
    <property type="entry name" value="Aminoacid dehydrogenase-like, N-terminal domain"/>
    <property type="match status" value="1"/>
</dbReference>
<feature type="domain" description="Quinate/shikimate 5-dehydrogenase/glutamyl-tRNA reductase" evidence="9">
    <location>
        <begin position="352"/>
        <end position="424"/>
    </location>
</feature>
<dbReference type="InterPro" id="IPR006151">
    <property type="entry name" value="Shikm_DH/Glu-tRNA_Rdtase"/>
</dbReference>
<feature type="binding site" evidence="8">
    <location>
        <position position="336"/>
    </location>
    <ligand>
        <name>shikimate</name>
        <dbReference type="ChEBI" id="CHEBI:36208"/>
    </ligand>
</feature>
<name>A0A9D9HNT9_9SPIR</name>
<dbReference type="GO" id="GO:0005829">
    <property type="term" value="C:cytosol"/>
    <property type="evidence" value="ECO:0007669"/>
    <property type="project" value="TreeGrafter"/>
</dbReference>
<dbReference type="InterPro" id="IPR011342">
    <property type="entry name" value="Shikimate_DH"/>
</dbReference>
<dbReference type="CDD" id="cd01065">
    <property type="entry name" value="NAD_bind_Shikimate_DH"/>
    <property type="match status" value="1"/>
</dbReference>
<evidence type="ECO:0000256" key="2">
    <source>
        <dbReference type="ARBA" id="ARBA00012962"/>
    </source>
</evidence>
<feature type="binding site" evidence="8">
    <location>
        <position position="474"/>
    </location>
    <ligand>
        <name>NADP(+)</name>
        <dbReference type="ChEBI" id="CHEBI:58349"/>
    </ligand>
</feature>
<proteinExistence type="inferred from homology"/>
<protein>
    <recommendedName>
        <fullName evidence="2 8">Shikimate dehydrogenase (NADP(+))</fullName>
        <shortName evidence="8">SDH</shortName>
        <ecNumber evidence="2 8">1.1.1.25</ecNumber>
    </recommendedName>
</protein>
<feature type="binding site" evidence="8">
    <location>
        <begin position="362"/>
        <end position="366"/>
    </location>
    <ligand>
        <name>NADP(+)</name>
        <dbReference type="ChEBI" id="CHEBI:58349"/>
    </ligand>
</feature>
<evidence type="ECO:0000313" key="13">
    <source>
        <dbReference type="Proteomes" id="UP000823638"/>
    </source>
</evidence>
<dbReference type="InterPro" id="IPR046346">
    <property type="entry name" value="Aminoacid_DH-like_N_sf"/>
</dbReference>
<dbReference type="InterPro" id="IPR013785">
    <property type="entry name" value="Aldolase_TIM"/>
</dbReference>
<keyword evidence="5 8" id="KW-0560">Oxidoreductase</keyword>
<feature type="binding site" evidence="8">
    <location>
        <begin position="251"/>
        <end position="253"/>
    </location>
    <ligand>
        <name>shikimate</name>
        <dbReference type="ChEBI" id="CHEBI:36208"/>
    </ligand>
</feature>
<reference evidence="12" key="2">
    <citation type="journal article" date="2021" name="PeerJ">
        <title>Extensive microbial diversity within the chicken gut microbiome revealed by metagenomics and culture.</title>
        <authorList>
            <person name="Gilroy R."/>
            <person name="Ravi A."/>
            <person name="Getino M."/>
            <person name="Pursley I."/>
            <person name="Horton D.L."/>
            <person name="Alikhan N.F."/>
            <person name="Baker D."/>
            <person name="Gharbi K."/>
            <person name="Hall N."/>
            <person name="Watson M."/>
            <person name="Adriaenssens E.M."/>
            <person name="Foster-Nyarko E."/>
            <person name="Jarju S."/>
            <person name="Secka A."/>
            <person name="Antonio M."/>
            <person name="Oren A."/>
            <person name="Chaudhuri R.R."/>
            <person name="La Ragione R."/>
            <person name="Hildebrand F."/>
            <person name="Pallen M.J."/>
        </authorList>
    </citation>
    <scope>NUCLEOTIDE SEQUENCE</scope>
    <source>
        <strain evidence="12">10532</strain>
    </source>
</reference>
<feature type="binding site" evidence="8">
    <location>
        <position position="451"/>
    </location>
    <ligand>
        <name>NADP(+)</name>
        <dbReference type="ChEBI" id="CHEBI:58349"/>
    </ligand>
</feature>
<reference evidence="12" key="1">
    <citation type="submission" date="2020-10" db="EMBL/GenBank/DDBJ databases">
        <authorList>
            <person name="Gilroy R."/>
        </authorList>
    </citation>
    <scope>NUCLEOTIDE SEQUENCE</scope>
    <source>
        <strain evidence="12">10532</strain>
    </source>
</reference>
<dbReference type="NCBIfam" id="TIGR00507">
    <property type="entry name" value="aroE"/>
    <property type="match status" value="1"/>
</dbReference>
<feature type="domain" description="Shikimate dehydrogenase substrate binding N-terminal" evidence="10">
    <location>
        <begin position="243"/>
        <end position="323"/>
    </location>
</feature>
<dbReference type="Gene3D" id="3.20.20.70">
    <property type="entry name" value="Aldolase class I"/>
    <property type="match status" value="1"/>
</dbReference>
<dbReference type="EC" id="1.1.1.25" evidence="2 8"/>
<dbReference type="HAMAP" id="MF_00222">
    <property type="entry name" value="Shikimate_DH_AroE"/>
    <property type="match status" value="1"/>
</dbReference>
<keyword evidence="6 8" id="KW-0057">Aromatic amino acid biosynthesis</keyword>
<dbReference type="PANTHER" id="PTHR21089">
    <property type="entry name" value="SHIKIMATE DEHYDROGENASE"/>
    <property type="match status" value="1"/>
</dbReference>
<keyword evidence="4 8" id="KW-0521">NADP</keyword>
<feature type="binding site" evidence="8">
    <location>
        <position position="453"/>
    </location>
    <ligand>
        <name>shikimate</name>
        <dbReference type="ChEBI" id="CHEBI:36208"/>
    </ligand>
</feature>
<dbReference type="Gene3D" id="3.40.50.10860">
    <property type="entry name" value="Leucine Dehydrogenase, chain A, domain 1"/>
    <property type="match status" value="1"/>
</dbReference>
<dbReference type="InterPro" id="IPR036291">
    <property type="entry name" value="NAD(P)-bd_dom_sf"/>
</dbReference>
<dbReference type="GO" id="GO:0008652">
    <property type="term" value="P:amino acid biosynthetic process"/>
    <property type="evidence" value="ECO:0007669"/>
    <property type="project" value="UniProtKB-KW"/>
</dbReference>
<dbReference type="SUPFAM" id="SSF51735">
    <property type="entry name" value="NAD(P)-binding Rossmann-fold domains"/>
    <property type="match status" value="1"/>
</dbReference>
<evidence type="ECO:0000256" key="1">
    <source>
        <dbReference type="ARBA" id="ARBA00004871"/>
    </source>
</evidence>
<dbReference type="InterPro" id="IPR022893">
    <property type="entry name" value="Shikimate_DH_fam"/>
</dbReference>
<evidence type="ECO:0000259" key="9">
    <source>
        <dbReference type="Pfam" id="PF01488"/>
    </source>
</evidence>